<reference evidence="2 3" key="2">
    <citation type="submission" date="2017-06" db="EMBL/GenBank/DDBJ databases">
        <authorList>
            <consortium name="Pathogen Informatics"/>
        </authorList>
    </citation>
    <scope>NUCLEOTIDE SEQUENCE [LARGE SCALE GENOMIC DNA]</scope>
    <source>
        <strain evidence="2 3">NCTC13833</strain>
    </source>
</reference>
<dbReference type="Proteomes" id="UP000652995">
    <property type="component" value="Unassembled WGS sequence"/>
</dbReference>
<keyword evidence="4" id="KW-1185">Reference proteome</keyword>
<dbReference type="EMBL" id="BMCB01000012">
    <property type="protein sequence ID" value="GGA94432.1"/>
    <property type="molecule type" value="Genomic_DNA"/>
</dbReference>
<dbReference type="RefSeq" id="WP_095117312.1">
    <property type="nucleotide sequence ID" value="NZ_BMCB01000012.1"/>
</dbReference>
<dbReference type="InterPro" id="IPR050404">
    <property type="entry name" value="Heme-degrading_MO"/>
</dbReference>
<name>A0A240C6X0_9STAP</name>
<sequence length="174" mass="20126">MNFFITYGTLSFLQQIQSKHKNRDLLIFAGEGHAIIFEETDLDTIFQQPNEYRVLSHVGELSESDFQVLITIPTSEDHKYQLEKQLETYQPALEENADYHSFRLLKSTHQNVYKALLGFTSRNAYDDYKKSSAFRNNLSLEATKPLAGASAVHTPYIEQYFYPSQDISEEENNV</sequence>
<dbReference type="EMBL" id="LT906464">
    <property type="protein sequence ID" value="SNW03043.1"/>
    <property type="molecule type" value="Genomic_DNA"/>
</dbReference>
<evidence type="ECO:0000313" key="2">
    <source>
        <dbReference type="EMBL" id="SNW03043.1"/>
    </source>
</evidence>
<evidence type="ECO:0000313" key="4">
    <source>
        <dbReference type="Proteomes" id="UP000652995"/>
    </source>
</evidence>
<dbReference type="OrthoDB" id="2352283at2"/>
<protein>
    <submittedName>
        <fullName evidence="2">Signal transduction protein TRAP</fullName>
    </submittedName>
</protein>
<proteinExistence type="predicted"/>
<evidence type="ECO:0000313" key="1">
    <source>
        <dbReference type="EMBL" id="GGA94432.1"/>
    </source>
</evidence>
<evidence type="ECO:0000313" key="3">
    <source>
        <dbReference type="Proteomes" id="UP000243706"/>
    </source>
</evidence>
<dbReference type="KEGG" id="smus:C7J88_03690"/>
<dbReference type="AlphaFoldDB" id="A0A240C6X0"/>
<gene>
    <name evidence="2" type="primary">traP</name>
    <name evidence="1" type="ORF">GCM10007183_18300</name>
    <name evidence="2" type="ORF">SAMEA4412661_01398</name>
</gene>
<reference evidence="1" key="1">
    <citation type="journal article" date="2014" name="Int. J. Syst. Evol. Microbiol.">
        <title>Complete genome of a new Firmicutes species belonging to the dominant human colonic microbiota ('Ruminococcus bicirculans') reveals two chromosomes and a selective capacity to utilize plant glucans.</title>
        <authorList>
            <consortium name="NISC Comparative Sequencing Program"/>
            <person name="Wegmann U."/>
            <person name="Louis P."/>
            <person name="Goesmann A."/>
            <person name="Henrissat B."/>
            <person name="Duncan S.H."/>
            <person name="Flint H.J."/>
        </authorList>
    </citation>
    <scope>NUCLEOTIDE SEQUENCE</scope>
    <source>
        <strain evidence="1">CCM 4175</strain>
    </source>
</reference>
<dbReference type="Proteomes" id="UP000243706">
    <property type="component" value="Chromosome 1"/>
</dbReference>
<dbReference type="Gene3D" id="3.30.70.100">
    <property type="match status" value="1"/>
</dbReference>
<reference evidence="4" key="3">
    <citation type="journal article" date="2019" name="Int. J. Syst. Evol. Microbiol.">
        <title>The Global Catalogue of Microorganisms (GCM) 10K type strain sequencing project: providing services to taxonomists for standard genome sequencing and annotation.</title>
        <authorList>
            <consortium name="The Broad Institute Genomics Platform"/>
            <consortium name="The Broad Institute Genome Sequencing Center for Infectious Disease"/>
            <person name="Wu L."/>
            <person name="Ma J."/>
        </authorList>
    </citation>
    <scope>NUCLEOTIDE SEQUENCE [LARGE SCALE GENOMIC DNA]</scope>
    <source>
        <strain evidence="4">CCM 4175</strain>
    </source>
</reference>
<accession>A0A240C6X0</accession>
<dbReference type="PANTHER" id="PTHR34474">
    <property type="entry name" value="SIGNAL TRANSDUCTION PROTEIN TRAP"/>
    <property type="match status" value="1"/>
</dbReference>
<dbReference type="PANTHER" id="PTHR34474:SF2">
    <property type="entry name" value="SIGNAL TRANSDUCTION PROTEIN TRAP"/>
    <property type="match status" value="1"/>
</dbReference>
<organism evidence="2 3">
    <name type="scientific">Staphylococcus muscae</name>
    <dbReference type="NCBI Taxonomy" id="1294"/>
    <lineage>
        <taxon>Bacteria</taxon>
        <taxon>Bacillati</taxon>
        <taxon>Bacillota</taxon>
        <taxon>Bacilli</taxon>
        <taxon>Bacillales</taxon>
        <taxon>Staphylococcaceae</taxon>
        <taxon>Staphylococcus</taxon>
    </lineage>
</organism>
<reference evidence="1" key="4">
    <citation type="submission" date="2024-05" db="EMBL/GenBank/DDBJ databases">
        <authorList>
            <person name="Sun Q."/>
            <person name="Sedlacek I."/>
        </authorList>
    </citation>
    <scope>NUCLEOTIDE SEQUENCE</scope>
    <source>
        <strain evidence="1">CCM 4175</strain>
    </source>
</reference>